<dbReference type="Proteomes" id="UP001221413">
    <property type="component" value="Unassembled WGS sequence"/>
</dbReference>
<organism evidence="2 3">
    <name type="scientific">Drechslerella dactyloides</name>
    <name type="common">Nematode-trapping fungus</name>
    <name type="synonym">Arthrobotrys dactyloides</name>
    <dbReference type="NCBI Taxonomy" id="74499"/>
    <lineage>
        <taxon>Eukaryota</taxon>
        <taxon>Fungi</taxon>
        <taxon>Dikarya</taxon>
        <taxon>Ascomycota</taxon>
        <taxon>Pezizomycotina</taxon>
        <taxon>Orbiliomycetes</taxon>
        <taxon>Orbiliales</taxon>
        <taxon>Orbiliaceae</taxon>
        <taxon>Drechslerella</taxon>
    </lineage>
</organism>
<proteinExistence type="predicted"/>
<feature type="compositionally biased region" description="Low complexity" evidence="1">
    <location>
        <begin position="162"/>
        <end position="180"/>
    </location>
</feature>
<name>A0AAD6IS03_DREDA</name>
<evidence type="ECO:0000256" key="1">
    <source>
        <dbReference type="SAM" id="MobiDB-lite"/>
    </source>
</evidence>
<feature type="region of interest" description="Disordered" evidence="1">
    <location>
        <begin position="146"/>
        <end position="183"/>
    </location>
</feature>
<comment type="caution">
    <text evidence="2">The sequence shown here is derived from an EMBL/GenBank/DDBJ whole genome shotgun (WGS) entry which is preliminary data.</text>
</comment>
<evidence type="ECO:0000313" key="2">
    <source>
        <dbReference type="EMBL" id="KAJ6257525.1"/>
    </source>
</evidence>
<dbReference type="AlphaFoldDB" id="A0AAD6IS03"/>
<gene>
    <name evidence="2" type="ORF">Dda_7310</name>
</gene>
<evidence type="ECO:0000313" key="3">
    <source>
        <dbReference type="Proteomes" id="UP001221413"/>
    </source>
</evidence>
<reference evidence="2" key="1">
    <citation type="submission" date="2023-01" db="EMBL/GenBank/DDBJ databases">
        <title>The chitinases involved in constricting ring structure development in the nematode-trapping fungus Drechslerella dactyloides.</title>
        <authorList>
            <person name="Wang R."/>
            <person name="Zhang L."/>
            <person name="Tang P."/>
            <person name="Li S."/>
            <person name="Liang L."/>
        </authorList>
    </citation>
    <scope>NUCLEOTIDE SEQUENCE</scope>
    <source>
        <strain evidence="2">YMF1.00031</strain>
    </source>
</reference>
<accession>A0AAD6IS03</accession>
<protein>
    <submittedName>
        <fullName evidence="2">Uncharacterized protein</fullName>
    </submittedName>
</protein>
<dbReference type="EMBL" id="JAQGDS010000010">
    <property type="protein sequence ID" value="KAJ6257525.1"/>
    <property type="molecule type" value="Genomic_DNA"/>
</dbReference>
<keyword evidence="3" id="KW-1185">Reference proteome</keyword>
<sequence>MSIQAYGLKPSIEELECSLFIRPLTQQRRDELSREVSYFERFLKNETSGDIRAYLNIDYSDYWHRVKKIVALICTRYTHFHGLDRFKKSSFLDEINLARLIDSIALQHDIRVIIEERPHLKSYVRWLIMNHTRGNHALSNKIARTADQRRRSMEVDGTVQVPTAPSTPTRSRPTSRRQSAYSPIDATFPSFESPIQSRRSSAYIPDHGEHFVAYGIGEPSSSYVHHMHYQYPEGYDGLPHVVAGSNRSSFDGAMSPRRQSIKIADIINISS</sequence>